<proteinExistence type="predicted"/>
<accession>A0A538TL63</accession>
<gene>
    <name evidence="3" type="ORF">E6K79_07715</name>
</gene>
<feature type="region of interest" description="Disordered" evidence="1">
    <location>
        <begin position="93"/>
        <end position="122"/>
    </location>
</feature>
<protein>
    <submittedName>
        <fullName evidence="3">Uncharacterized protein</fullName>
    </submittedName>
</protein>
<evidence type="ECO:0000313" key="4">
    <source>
        <dbReference type="Proteomes" id="UP000317691"/>
    </source>
</evidence>
<reference evidence="3 4" key="1">
    <citation type="journal article" date="2019" name="Nat. Microbiol.">
        <title>Mediterranean grassland soil C-N compound turnover is dependent on rainfall and depth, and is mediated by genomically divergent microorganisms.</title>
        <authorList>
            <person name="Diamond S."/>
            <person name="Andeer P.F."/>
            <person name="Li Z."/>
            <person name="Crits-Christoph A."/>
            <person name="Burstein D."/>
            <person name="Anantharaman K."/>
            <person name="Lane K.R."/>
            <person name="Thomas B.C."/>
            <person name="Pan C."/>
            <person name="Northen T.R."/>
            <person name="Banfield J.F."/>
        </authorList>
    </citation>
    <scope>NUCLEOTIDE SEQUENCE [LARGE SCALE GENOMIC DNA]</scope>
    <source>
        <strain evidence="3">WS_9</strain>
    </source>
</reference>
<dbReference type="AlphaFoldDB" id="A0A538TL63"/>
<evidence type="ECO:0000256" key="2">
    <source>
        <dbReference type="SAM" id="SignalP"/>
    </source>
</evidence>
<dbReference type="InterPro" id="IPR036275">
    <property type="entry name" value="YdgH-like_sf"/>
</dbReference>
<organism evidence="3 4">
    <name type="scientific">Eiseniibacteriota bacterium</name>
    <dbReference type="NCBI Taxonomy" id="2212470"/>
    <lineage>
        <taxon>Bacteria</taxon>
        <taxon>Candidatus Eiseniibacteriota</taxon>
    </lineage>
</organism>
<evidence type="ECO:0000313" key="3">
    <source>
        <dbReference type="EMBL" id="TMQ64363.1"/>
    </source>
</evidence>
<comment type="caution">
    <text evidence="3">The sequence shown here is derived from an EMBL/GenBank/DDBJ whole genome shotgun (WGS) entry which is preliminary data.</text>
</comment>
<name>A0A538TL63_UNCEI</name>
<keyword evidence="2" id="KW-0732">Signal</keyword>
<sequence>MKRTIAWIPLLLLAGACAHVDYVGKTYPPTTKVEVFFSEEDVVEPYEIMGRVVATANDIVSSEKIQDQIMEKAQKKGADAVVITGLERYKSGETTNYRETTREKRRGVTTTSGGSTTQSEHEKSVTALFLKYK</sequence>
<dbReference type="EMBL" id="VBOZ01000022">
    <property type="protein sequence ID" value="TMQ64363.1"/>
    <property type="molecule type" value="Genomic_DNA"/>
</dbReference>
<evidence type="ECO:0000256" key="1">
    <source>
        <dbReference type="SAM" id="MobiDB-lite"/>
    </source>
</evidence>
<dbReference type="PROSITE" id="PS51257">
    <property type="entry name" value="PROKAR_LIPOPROTEIN"/>
    <property type="match status" value="1"/>
</dbReference>
<dbReference type="SUPFAM" id="SSF159871">
    <property type="entry name" value="YdgH-like"/>
    <property type="match status" value="1"/>
</dbReference>
<feature type="chain" id="PRO_5022079752" evidence="2">
    <location>
        <begin position="19"/>
        <end position="133"/>
    </location>
</feature>
<feature type="signal peptide" evidence="2">
    <location>
        <begin position="1"/>
        <end position="18"/>
    </location>
</feature>
<dbReference type="Proteomes" id="UP000317691">
    <property type="component" value="Unassembled WGS sequence"/>
</dbReference>